<dbReference type="PANTHER" id="PTHR32089">
    <property type="entry name" value="METHYL-ACCEPTING CHEMOTAXIS PROTEIN MCPB"/>
    <property type="match status" value="1"/>
</dbReference>
<evidence type="ECO:0000256" key="2">
    <source>
        <dbReference type="ARBA" id="ARBA00022475"/>
    </source>
</evidence>
<evidence type="ECO:0000256" key="5">
    <source>
        <dbReference type="ARBA" id="ARBA00022692"/>
    </source>
</evidence>
<comment type="subcellular location">
    <subcellularLocation>
        <location evidence="1">Cell inner membrane</location>
        <topology evidence="1">Multi-pass membrane protein</topology>
    </subcellularLocation>
</comment>
<dbReference type="Gene3D" id="1.10.287.950">
    <property type="entry name" value="Methyl-accepting chemotaxis protein"/>
    <property type="match status" value="1"/>
</dbReference>
<feature type="transmembrane region" description="Helical" evidence="11">
    <location>
        <begin position="264"/>
        <end position="287"/>
    </location>
</feature>
<evidence type="ECO:0000256" key="4">
    <source>
        <dbReference type="ARBA" id="ARBA00022519"/>
    </source>
</evidence>
<dbReference type="InterPro" id="IPR033479">
    <property type="entry name" value="dCache_1"/>
</dbReference>
<dbReference type="InterPro" id="IPR004089">
    <property type="entry name" value="MCPsignal_dom"/>
</dbReference>
<evidence type="ECO:0000256" key="6">
    <source>
        <dbReference type="ARBA" id="ARBA00022989"/>
    </source>
</evidence>
<dbReference type="Proteomes" id="UP000036426">
    <property type="component" value="Unassembled WGS sequence"/>
</dbReference>
<dbReference type="Gene3D" id="3.30.450.20">
    <property type="entry name" value="PAS domain"/>
    <property type="match status" value="1"/>
</dbReference>
<evidence type="ECO:0000259" key="13">
    <source>
        <dbReference type="PROSITE" id="PS50192"/>
    </source>
</evidence>
<dbReference type="SUPFAM" id="SSF103190">
    <property type="entry name" value="Sensory domain-like"/>
    <property type="match status" value="1"/>
</dbReference>
<protein>
    <recommendedName>
        <fullName evidence="16">Methyl-accepting chemotaxis protein</fullName>
    </recommendedName>
</protein>
<feature type="domain" description="T-SNARE coiled-coil homology" evidence="13">
    <location>
        <begin position="533"/>
        <end position="595"/>
    </location>
</feature>
<evidence type="ECO:0008006" key="16">
    <source>
        <dbReference type="Google" id="ProtNLM"/>
    </source>
</evidence>
<keyword evidence="2" id="KW-1003">Cell membrane</keyword>
<dbReference type="GO" id="GO:0006935">
    <property type="term" value="P:chemotaxis"/>
    <property type="evidence" value="ECO:0007669"/>
    <property type="project" value="UniProtKB-KW"/>
</dbReference>
<keyword evidence="5 11" id="KW-0812">Transmembrane</keyword>
<proteinExistence type="inferred from homology"/>
<name>A0A0J1JEA7_9GAMM</name>
<dbReference type="GO" id="GO:0007165">
    <property type="term" value="P:signal transduction"/>
    <property type="evidence" value="ECO:0007669"/>
    <property type="project" value="UniProtKB-KW"/>
</dbReference>
<dbReference type="SMART" id="SM00283">
    <property type="entry name" value="MA"/>
    <property type="match status" value="1"/>
</dbReference>
<dbReference type="InterPro" id="IPR029151">
    <property type="entry name" value="Sensor-like_sf"/>
</dbReference>
<dbReference type="CDD" id="cd12913">
    <property type="entry name" value="PDC1_MCP_like"/>
    <property type="match status" value="1"/>
</dbReference>
<keyword evidence="3" id="KW-0145">Chemotaxis</keyword>
<dbReference type="CDD" id="cd11386">
    <property type="entry name" value="MCP_signal"/>
    <property type="match status" value="1"/>
</dbReference>
<gene>
    <name evidence="14" type="ORF">ABT58_13510</name>
</gene>
<evidence type="ECO:0000256" key="8">
    <source>
        <dbReference type="ARBA" id="ARBA00023224"/>
    </source>
</evidence>
<organism evidence="14 15">
    <name type="scientific">Photobacterium aphoticum</name>
    <dbReference type="NCBI Taxonomy" id="754436"/>
    <lineage>
        <taxon>Bacteria</taxon>
        <taxon>Pseudomonadati</taxon>
        <taxon>Pseudomonadota</taxon>
        <taxon>Gammaproteobacteria</taxon>
        <taxon>Vibrionales</taxon>
        <taxon>Vibrionaceae</taxon>
        <taxon>Photobacterium</taxon>
    </lineage>
</organism>
<dbReference type="Pfam" id="PF00015">
    <property type="entry name" value="MCPsignal"/>
    <property type="match status" value="1"/>
</dbReference>
<dbReference type="RefSeq" id="WP_047874951.1">
    <property type="nucleotide sequence ID" value="NZ_BMYC01000008.1"/>
</dbReference>
<evidence type="ECO:0000313" key="15">
    <source>
        <dbReference type="Proteomes" id="UP000036426"/>
    </source>
</evidence>
<reference evidence="14 15" key="1">
    <citation type="submission" date="2015-05" db="EMBL/GenBank/DDBJ databases">
        <title>Photobacterium galathea sp. nov.</title>
        <authorList>
            <person name="Machado H."/>
            <person name="Gram L."/>
        </authorList>
    </citation>
    <scope>NUCLEOTIDE SEQUENCE [LARGE SCALE GENOMIC DNA]</scope>
    <source>
        <strain evidence="14 15">DSM 25995</strain>
    </source>
</reference>
<keyword evidence="8 10" id="KW-0807">Transducer</keyword>
<keyword evidence="15" id="KW-1185">Reference proteome</keyword>
<dbReference type="PROSITE" id="PS50111">
    <property type="entry name" value="CHEMOTAXIS_TRANSDUC_2"/>
    <property type="match status" value="1"/>
</dbReference>
<keyword evidence="7 11" id="KW-0472">Membrane</keyword>
<dbReference type="Pfam" id="PF02743">
    <property type="entry name" value="dCache_1"/>
    <property type="match status" value="1"/>
</dbReference>
<dbReference type="AlphaFoldDB" id="A0A0J1JEA7"/>
<comment type="caution">
    <text evidence="14">The sequence shown here is derived from an EMBL/GenBank/DDBJ whole genome shotgun (WGS) entry which is preliminary data.</text>
</comment>
<evidence type="ECO:0000256" key="3">
    <source>
        <dbReference type="ARBA" id="ARBA00022500"/>
    </source>
</evidence>
<evidence type="ECO:0000256" key="10">
    <source>
        <dbReference type="PROSITE-ProRule" id="PRU00284"/>
    </source>
</evidence>
<evidence type="ECO:0000313" key="14">
    <source>
        <dbReference type="EMBL" id="KLV00012.1"/>
    </source>
</evidence>
<evidence type="ECO:0000259" key="12">
    <source>
        <dbReference type="PROSITE" id="PS50111"/>
    </source>
</evidence>
<accession>A0A0J1JEA7</accession>
<dbReference type="GO" id="GO:0005886">
    <property type="term" value="C:plasma membrane"/>
    <property type="evidence" value="ECO:0007669"/>
    <property type="project" value="UniProtKB-SubCell"/>
</dbReference>
<keyword evidence="4" id="KW-0997">Cell inner membrane</keyword>
<evidence type="ECO:0000256" key="7">
    <source>
        <dbReference type="ARBA" id="ARBA00023136"/>
    </source>
</evidence>
<dbReference type="PATRIC" id="fig|754436.4.peg.2871"/>
<dbReference type="FunFam" id="1.10.287.950:FF:000001">
    <property type="entry name" value="Methyl-accepting chemotaxis sensory transducer"/>
    <property type="match status" value="1"/>
</dbReference>
<evidence type="ECO:0000256" key="1">
    <source>
        <dbReference type="ARBA" id="ARBA00004429"/>
    </source>
</evidence>
<dbReference type="PROSITE" id="PS51257">
    <property type="entry name" value="PROKAR_LIPOPROTEIN"/>
    <property type="match status" value="1"/>
</dbReference>
<evidence type="ECO:0000256" key="11">
    <source>
        <dbReference type="SAM" id="Phobius"/>
    </source>
</evidence>
<dbReference type="EMBL" id="LDOV01000025">
    <property type="protein sequence ID" value="KLV00012.1"/>
    <property type="molecule type" value="Genomic_DNA"/>
</dbReference>
<comment type="similarity">
    <text evidence="9">Belongs to the methyl-accepting chemotaxis (MCP) protein family.</text>
</comment>
<evidence type="ECO:0000256" key="9">
    <source>
        <dbReference type="ARBA" id="ARBA00029447"/>
    </source>
</evidence>
<keyword evidence="6 11" id="KW-1133">Transmembrane helix</keyword>
<dbReference type="InterPro" id="IPR000727">
    <property type="entry name" value="T_SNARE_dom"/>
</dbReference>
<feature type="domain" description="Methyl-accepting transducer" evidence="12">
    <location>
        <begin position="346"/>
        <end position="582"/>
    </location>
</feature>
<dbReference type="SUPFAM" id="SSF58104">
    <property type="entry name" value="Methyl-accepting chemotaxis protein (MCP) signaling domain"/>
    <property type="match status" value="1"/>
</dbReference>
<dbReference type="PROSITE" id="PS50192">
    <property type="entry name" value="T_SNARE"/>
    <property type="match status" value="1"/>
</dbReference>
<sequence>MLKKITLSFVLTLSVLIALSCMVSYRYLDEWKDVNVLKENNAVANTLLVALENTLLSAETSVTALSNSFADYDFDAHTLGIMKEIVVGSEGRFMGVYFSKPSGETFTYSAELSGVMPNFNAKALQREWFVVPMQGRNVISSPYISSTGETIISVASPVRDQQQRIVGVLSIDVDISADLARTNMEYTITAKDGHVLFVHNQTADWKGQNLYSIRPAFKQATETPLLYQDSQGIYYTVSKQDYNGQYDVFSFTQQEETIANRNTMLMMFVFILLGVGLILALVVFYIVKKEIDTNLGEEPEDLARKIEQFADGNIVAVQFASSGLVSESLGTMQRRIQTISQTTHSVTESLMVNQSHIETIIEDNKSNAQNEFSDVEQVAAAITELSTTATDVAHNAAMADTQATEVLNVVAQGSETMTRAESISVQVNESIKESAMIVSDLRQYSDKISSVVDVINSISEQTNLLALNAAIEAARAGEQGRGFAVVADEVRSLAAKTQKSTVDIQGIINELQEQSKKADDFMLNNANLVDESYRMSQEISVAFKDIMAKVETMNEINALVATASEEQSSVTADISHRVENINHTVQISLENAHKISDVNVEISERIEAMKQEMAYFKLHKHG</sequence>
<dbReference type="PANTHER" id="PTHR32089:SF33">
    <property type="entry name" value="TOXIN COREGULATED PILUS BIOSYNTHESIS PROTEIN I"/>
    <property type="match status" value="1"/>
</dbReference>